<proteinExistence type="predicted"/>
<protein>
    <recommendedName>
        <fullName evidence="3">SEC-C motif-containing protein</fullName>
    </recommendedName>
</protein>
<evidence type="ECO:0008006" key="3">
    <source>
        <dbReference type="Google" id="ProtNLM"/>
    </source>
</evidence>
<accession>A0A430G5L0</accession>
<dbReference type="Proteomes" id="UP000287746">
    <property type="component" value="Unassembled WGS sequence"/>
</dbReference>
<name>A0A430G5L0_9SPHN</name>
<evidence type="ECO:0000313" key="1">
    <source>
        <dbReference type="EMBL" id="RSY87535.1"/>
    </source>
</evidence>
<comment type="caution">
    <text evidence="1">The sequence shown here is derived from an EMBL/GenBank/DDBJ whole genome shotgun (WGS) entry which is preliminary data.</text>
</comment>
<dbReference type="InterPro" id="IPR004027">
    <property type="entry name" value="SEC_C_motif"/>
</dbReference>
<organism evidence="1 2">
    <name type="scientific">Sphingomonas koreensis</name>
    <dbReference type="NCBI Taxonomy" id="93064"/>
    <lineage>
        <taxon>Bacteria</taxon>
        <taxon>Pseudomonadati</taxon>
        <taxon>Pseudomonadota</taxon>
        <taxon>Alphaproteobacteria</taxon>
        <taxon>Sphingomonadales</taxon>
        <taxon>Sphingomonadaceae</taxon>
        <taxon>Sphingomonas</taxon>
    </lineage>
</organism>
<dbReference type="Pfam" id="PF02810">
    <property type="entry name" value="SEC-C"/>
    <property type="match status" value="1"/>
</dbReference>
<evidence type="ECO:0000313" key="2">
    <source>
        <dbReference type="Proteomes" id="UP000287746"/>
    </source>
</evidence>
<reference evidence="1 2" key="1">
    <citation type="submission" date="2018-07" db="EMBL/GenBank/DDBJ databases">
        <title>Genomic and Epidemiologic Investigation of an Indolent Hospital Outbreak.</title>
        <authorList>
            <person name="Johnson R.C."/>
            <person name="Deming C."/>
            <person name="Conlan S."/>
            <person name="Zellmer C.J."/>
            <person name="Michelin A.V."/>
            <person name="Lee-Lin S."/>
            <person name="Thomas P.J."/>
            <person name="Park M."/>
            <person name="Weingarten R.A."/>
            <person name="Less J."/>
            <person name="Dekker J.P."/>
            <person name="Frank K.M."/>
            <person name="Musser K.A."/>
            <person name="Mcquiston J.R."/>
            <person name="Henderson D.K."/>
            <person name="Lau A.F."/>
            <person name="Palmore T.N."/>
            <person name="Segre J.A."/>
        </authorList>
    </citation>
    <scope>NUCLEOTIDE SEQUENCE [LARGE SCALE GENOMIC DNA]</scope>
    <source>
        <strain evidence="1 2">SK-CDC1_0717</strain>
    </source>
</reference>
<dbReference type="RefSeq" id="WP_126004116.1">
    <property type="nucleotide sequence ID" value="NZ_QQYZ01000005.1"/>
</dbReference>
<dbReference type="AlphaFoldDB" id="A0A430G5L0"/>
<dbReference type="EMBL" id="QQYZ01000005">
    <property type="protein sequence ID" value="RSY87535.1"/>
    <property type="molecule type" value="Genomic_DNA"/>
</dbReference>
<sequence>MSRLPPDKFTWPWGEAQTCPCGSNMPFGACCRRGPGKLPHVRVPNLMPPEPSTGHAHPRCYMSPTRNCSAKISREHYISQAILDQFPVLTVSGLPWQQAGESGQFSPRALTANILCTRHNSALSPLDMLAARAFAAFVDAPRFAIERLNPGKAQHYLVSGDALELWMLKLLAGLYFGGIASANTMRLRESCAIRHAELVDFLSGRALPGKAGLYLAQGIGEVPKRALGVAPLIDASTGEAAGVRVQFGTLLFETLLAPAPDEAFRRMTALRRRRPGIIDFSGPARDARIVMSWRHQGNQVDRLGIEIAA</sequence>
<gene>
    <name evidence="1" type="ORF">DAH66_07885</name>
</gene>